<reference evidence="1" key="1">
    <citation type="submission" date="2022-08" db="EMBL/GenBank/DDBJ databases">
        <title>Genome Sequence of Lecanicillium fungicola.</title>
        <authorList>
            <person name="Buettner E."/>
        </authorList>
    </citation>
    <scope>NUCLEOTIDE SEQUENCE</scope>
    <source>
        <strain evidence="1">Babe33</strain>
    </source>
</reference>
<evidence type="ECO:0000313" key="2">
    <source>
        <dbReference type="Proteomes" id="UP001143910"/>
    </source>
</evidence>
<organism evidence="1 2">
    <name type="scientific">Zarea fungicola</name>
    <dbReference type="NCBI Taxonomy" id="93591"/>
    <lineage>
        <taxon>Eukaryota</taxon>
        <taxon>Fungi</taxon>
        <taxon>Dikarya</taxon>
        <taxon>Ascomycota</taxon>
        <taxon>Pezizomycotina</taxon>
        <taxon>Sordariomycetes</taxon>
        <taxon>Hypocreomycetidae</taxon>
        <taxon>Hypocreales</taxon>
        <taxon>Cordycipitaceae</taxon>
        <taxon>Zarea</taxon>
    </lineage>
</organism>
<gene>
    <name evidence="1" type="ORF">NQ176_g8998</name>
</gene>
<dbReference type="EMBL" id="JANJQO010001894">
    <property type="protein sequence ID" value="KAJ2968812.1"/>
    <property type="molecule type" value="Genomic_DNA"/>
</dbReference>
<keyword evidence="2" id="KW-1185">Reference proteome</keyword>
<protein>
    <submittedName>
        <fullName evidence="1">Uncharacterized protein</fullName>
    </submittedName>
</protein>
<proteinExistence type="predicted"/>
<dbReference type="Proteomes" id="UP001143910">
    <property type="component" value="Unassembled WGS sequence"/>
</dbReference>
<evidence type="ECO:0000313" key="1">
    <source>
        <dbReference type="EMBL" id="KAJ2968812.1"/>
    </source>
</evidence>
<name>A0ACC1MP78_9HYPO</name>
<accession>A0ACC1MP78</accession>
<sequence>MDSEHVPTAEDRRNQQVDNAIRAIQEKKPVPEIDFTIHTMEDGTQVSTMERVCKDVQAPATAKPTDEQFYSDSTRTKPDINFLKQHFYREGRLTEEQALFILKTGADVLRAEPNLLEMDAPITVCGDVHGQYYDLMKLFEVGGDPAETRYLFLGDYVDRGYFSIECVLYLWSLKIHYPNTLWLLRGNHECRHLTDYFTFKLECKHKYSEAVYEACLEAFCCLPLAAVMNKQFLCIHGGLSPELHTLDDLRSVDRFREPPTQGLMCDILWADPLEDFGQEKTSDYFLHNHVRGCSYFFSYPAACAFLEKNNLLSIIRAHEAQDAGYRMYRKTKTTGFPSVMTIFSAPNYLDVYNNKAAVLKYENNVMNIRQFNCTPHPYWLPNILSTAKYFAVDGATPRQDAQTIFELLCLQDSSSTFPFTNLWSPDDGPEAVYAALPDDETIMAYFEFGLSSICRIMPSIIDIDDFKQLMNEFFIQRANSPPDSLDNMPPGCTPTWFAVLFGILACSVQLASSEVMSEANRSRVFACCAFHCLTMSNFVSYPSVETIQALLMLVNFLRNQADANASWSILGLTIRLAQSLGLHCLPHLDTVDDPIEKRQLLTKQSLWRSLLWQDTLVSMSFGRPPSITIIDDVNSIFETMPPVLSLSGACYRLFTIANKISQALLRAKATTGRLSIETIRDFKKQIYKIEGNLVPHMQDYSKCQQLDDYVEHNVYRVLSDSVVLCLCRPAVLLYDDDYSLELVDIVLTRCRSVLRVYLELLRLECPTRRSWIYVHAALSCALTLGIATNGQNQVADRALLRLFFDQISQATICANVPAYENALQQLKAYLDAYGQNNQLTL</sequence>
<comment type="caution">
    <text evidence="1">The sequence shown here is derived from an EMBL/GenBank/DDBJ whole genome shotgun (WGS) entry which is preliminary data.</text>
</comment>